<keyword evidence="2" id="KW-0732">Signal</keyword>
<evidence type="ECO:0000259" key="3">
    <source>
        <dbReference type="Pfam" id="PF14588"/>
    </source>
</evidence>
<evidence type="ECO:0000313" key="4">
    <source>
        <dbReference type="EMBL" id="GEO23297.1"/>
    </source>
</evidence>
<dbReference type="AlphaFoldDB" id="A0A512CGF9"/>
<dbReference type="Pfam" id="PF14588">
    <property type="entry name" value="YjgF_endoribonc"/>
    <property type="match status" value="1"/>
</dbReference>
<sequence>MRKIALLLLIPFLCLAGCGGPPSSKPSDKKASAAEQSTDGVDAEQRIKDLGIELITPKPPTANYLKAKTLGNVVYLAGTGPDRPDGSQVTGKLGSEISLEEGIAAARFAGISLLSSLKAEIGDLNRVKNIVRAKGMVNADPTFTQHSQVINGFSDLMVEVFGEKGKHARAAIGMGSLPSNISVEIEMIVELYD</sequence>
<dbReference type="InterPro" id="IPR035959">
    <property type="entry name" value="RutC-like_sf"/>
</dbReference>
<dbReference type="PANTHER" id="PTHR43760:SF1">
    <property type="entry name" value="ENDORIBONUCLEASE L-PSP_CHORISMATE MUTASE-LIKE DOMAIN-CONTAINING PROTEIN"/>
    <property type="match status" value="1"/>
</dbReference>
<evidence type="ECO:0000313" key="5">
    <source>
        <dbReference type="Proteomes" id="UP000321301"/>
    </source>
</evidence>
<comment type="caution">
    <text evidence="4">The sequence shown here is derived from an EMBL/GenBank/DDBJ whole genome shotgun (WGS) entry which is preliminary data.</text>
</comment>
<dbReference type="EMBL" id="BJYV01000021">
    <property type="protein sequence ID" value="GEO23297.1"/>
    <property type="molecule type" value="Genomic_DNA"/>
</dbReference>
<reference evidence="4 5" key="1">
    <citation type="submission" date="2019-07" db="EMBL/GenBank/DDBJ databases">
        <title>Whole genome shotgun sequence of Cyclobacterium qasimii NBRC 106168.</title>
        <authorList>
            <person name="Hosoyama A."/>
            <person name="Uohara A."/>
            <person name="Ohji S."/>
            <person name="Ichikawa N."/>
        </authorList>
    </citation>
    <scope>NUCLEOTIDE SEQUENCE [LARGE SCALE GENOMIC DNA]</scope>
    <source>
        <strain evidence="4 5">NBRC 106168</strain>
    </source>
</reference>
<evidence type="ECO:0000256" key="1">
    <source>
        <dbReference type="SAM" id="MobiDB-lite"/>
    </source>
</evidence>
<name>A0A512CGF9_9BACT</name>
<dbReference type="Proteomes" id="UP000321301">
    <property type="component" value="Unassembled WGS sequence"/>
</dbReference>
<organism evidence="4 5">
    <name type="scientific">Cyclobacterium qasimii</name>
    <dbReference type="NCBI Taxonomy" id="1350429"/>
    <lineage>
        <taxon>Bacteria</taxon>
        <taxon>Pseudomonadati</taxon>
        <taxon>Bacteroidota</taxon>
        <taxon>Cytophagia</taxon>
        <taxon>Cytophagales</taxon>
        <taxon>Cyclobacteriaceae</taxon>
        <taxon>Cyclobacterium</taxon>
    </lineage>
</organism>
<feature type="region of interest" description="Disordered" evidence="1">
    <location>
        <begin position="22"/>
        <end position="41"/>
    </location>
</feature>
<dbReference type="Gene3D" id="3.30.1330.40">
    <property type="entry name" value="RutC-like"/>
    <property type="match status" value="1"/>
</dbReference>
<feature type="chain" id="PRO_5022192762" description="Endoribonuclease L-PSP/chorismate mutase-like domain-containing protein" evidence="2">
    <location>
        <begin position="17"/>
        <end position="193"/>
    </location>
</feature>
<keyword evidence="5" id="KW-1185">Reference proteome</keyword>
<evidence type="ECO:0000256" key="2">
    <source>
        <dbReference type="SAM" id="SignalP"/>
    </source>
</evidence>
<accession>A0A512CGF9</accession>
<feature type="domain" description="Endoribonuclease L-PSP/chorismate mutase-like" evidence="3">
    <location>
        <begin position="47"/>
        <end position="182"/>
    </location>
</feature>
<dbReference type="CDD" id="cd02199">
    <property type="entry name" value="YjgF_YER057c_UK114_like_1"/>
    <property type="match status" value="1"/>
</dbReference>
<protein>
    <recommendedName>
        <fullName evidence="3">Endoribonuclease L-PSP/chorismate mutase-like domain-containing protein</fullName>
    </recommendedName>
</protein>
<dbReference type="RefSeq" id="WP_020893555.1">
    <property type="nucleotide sequence ID" value="NZ_BJYV01000021.1"/>
</dbReference>
<feature type="signal peptide" evidence="2">
    <location>
        <begin position="1"/>
        <end position="16"/>
    </location>
</feature>
<proteinExistence type="predicted"/>
<dbReference type="InterPro" id="IPR013813">
    <property type="entry name" value="Endoribo_LPSP/chorism_mut-like"/>
</dbReference>
<gene>
    <name evidence="4" type="ORF">CQA01_38310</name>
</gene>
<dbReference type="SUPFAM" id="SSF55298">
    <property type="entry name" value="YjgF-like"/>
    <property type="match status" value="1"/>
</dbReference>
<dbReference type="PANTHER" id="PTHR43760">
    <property type="entry name" value="ENDORIBONUCLEASE-RELATED"/>
    <property type="match status" value="1"/>
</dbReference>